<accession>A0ABT4CNE6</accession>
<comment type="subcellular location">
    <subcellularLocation>
        <location evidence="1">Membrane</location>
        <topology evidence="1">Multi-pass membrane protein</topology>
    </subcellularLocation>
</comment>
<feature type="transmembrane region" description="Helical" evidence="5">
    <location>
        <begin position="192"/>
        <end position="213"/>
    </location>
</feature>
<feature type="transmembrane region" description="Helical" evidence="5">
    <location>
        <begin position="225"/>
        <end position="246"/>
    </location>
</feature>
<keyword evidence="3 5" id="KW-1133">Transmembrane helix</keyword>
<dbReference type="EMBL" id="JAPQES010000001">
    <property type="protein sequence ID" value="MCY6369958.1"/>
    <property type="molecule type" value="Genomic_DNA"/>
</dbReference>
<keyword evidence="7" id="KW-1185">Reference proteome</keyword>
<feature type="transmembrane region" description="Helical" evidence="5">
    <location>
        <begin position="155"/>
        <end position="180"/>
    </location>
</feature>
<evidence type="ECO:0000256" key="1">
    <source>
        <dbReference type="ARBA" id="ARBA00004141"/>
    </source>
</evidence>
<feature type="transmembrane region" description="Helical" evidence="5">
    <location>
        <begin position="388"/>
        <end position="406"/>
    </location>
</feature>
<organism evidence="6 7">
    <name type="scientific">Clostridium ganghwense</name>
    <dbReference type="NCBI Taxonomy" id="312089"/>
    <lineage>
        <taxon>Bacteria</taxon>
        <taxon>Bacillati</taxon>
        <taxon>Bacillota</taxon>
        <taxon>Clostridia</taxon>
        <taxon>Eubacteriales</taxon>
        <taxon>Clostridiaceae</taxon>
        <taxon>Clostridium</taxon>
    </lineage>
</organism>
<dbReference type="PRINTS" id="PR00762">
    <property type="entry name" value="CLCHANNEL"/>
</dbReference>
<evidence type="ECO:0000313" key="7">
    <source>
        <dbReference type="Proteomes" id="UP001079657"/>
    </source>
</evidence>
<feature type="transmembrane region" description="Helical" evidence="5">
    <location>
        <begin position="304"/>
        <end position="324"/>
    </location>
</feature>
<feature type="transmembrane region" description="Helical" evidence="5">
    <location>
        <begin position="56"/>
        <end position="76"/>
    </location>
</feature>
<evidence type="ECO:0000256" key="5">
    <source>
        <dbReference type="SAM" id="Phobius"/>
    </source>
</evidence>
<evidence type="ECO:0000256" key="2">
    <source>
        <dbReference type="ARBA" id="ARBA00022692"/>
    </source>
</evidence>
<dbReference type="Proteomes" id="UP001079657">
    <property type="component" value="Unassembled WGS sequence"/>
</dbReference>
<feature type="transmembrane region" description="Helical" evidence="5">
    <location>
        <begin position="352"/>
        <end position="376"/>
    </location>
</feature>
<dbReference type="Gene3D" id="1.10.3080.10">
    <property type="entry name" value="Clc chloride channel"/>
    <property type="match status" value="1"/>
</dbReference>
<keyword evidence="2 5" id="KW-0812">Transmembrane</keyword>
<dbReference type="RefSeq" id="WP_268048415.1">
    <property type="nucleotide sequence ID" value="NZ_JAPQES010000001.1"/>
</dbReference>
<dbReference type="SUPFAM" id="SSF81340">
    <property type="entry name" value="Clc chloride channel"/>
    <property type="match status" value="1"/>
</dbReference>
<protein>
    <submittedName>
        <fullName evidence="6">Voltage-gated chloride channel family protein</fullName>
    </submittedName>
</protein>
<evidence type="ECO:0000256" key="3">
    <source>
        <dbReference type="ARBA" id="ARBA00022989"/>
    </source>
</evidence>
<dbReference type="InterPro" id="IPR014743">
    <property type="entry name" value="Cl-channel_core"/>
</dbReference>
<gene>
    <name evidence="6" type="ORF">OXH55_04885</name>
</gene>
<feature type="transmembrane region" description="Helical" evidence="5">
    <location>
        <begin position="266"/>
        <end position="283"/>
    </location>
</feature>
<evidence type="ECO:0000313" key="6">
    <source>
        <dbReference type="EMBL" id="MCY6369958.1"/>
    </source>
</evidence>
<dbReference type="InterPro" id="IPR001807">
    <property type="entry name" value="ClC"/>
</dbReference>
<reference evidence="6" key="1">
    <citation type="submission" date="2022-12" db="EMBL/GenBank/DDBJ databases">
        <authorList>
            <person name="Wang J."/>
        </authorList>
    </citation>
    <scope>NUCLEOTIDE SEQUENCE</scope>
    <source>
        <strain evidence="6">HY-42-06</strain>
    </source>
</reference>
<name>A0ABT4CNE6_9CLOT</name>
<dbReference type="InterPro" id="IPR050368">
    <property type="entry name" value="ClC-type_chloride_channel"/>
</dbReference>
<dbReference type="PANTHER" id="PTHR43427">
    <property type="entry name" value="CHLORIDE CHANNEL PROTEIN CLC-E"/>
    <property type="match status" value="1"/>
</dbReference>
<keyword evidence="4 5" id="KW-0472">Membrane</keyword>
<proteinExistence type="predicted"/>
<sequence>MRKILENYTNKDFKHFNAIIFFIKWLVLASLVAVPSGMLSAFFLISLSKVTSIREIHPNIIFLLPIGGALVSFIYMKWGKNSSKGNNLIIEQVEHGIKKEESVPSRLAPLTLFGTIITHLFGGSAGREGTAIQMGGSVADTVARLLKINKEDRRILLLCGISSGFGSVFGTPLAGTIFAMEVIAIGKMHSYAFIPCFISAFVSNEVCLALGATHSHYQMIQIPEMSFVVLIKVIIASICFGLGSILFSELTYFFKKTFGKITKNQAYRSLIGGTIIIILVFILNTRDYLGLGLPMIDKSLKEPVALPTFFFKTLFTSITLGAGYQGGEVTPLFFIGSTLGNALGQLLNMSPYFLASLGFVALFAGATNTPLACFVMGLELFHGQGIPFLFISCIISYLFSGHHGIYGSQTICAPKYSWLKLPENSTLSSLKTKKCS</sequence>
<comment type="caution">
    <text evidence="6">The sequence shown here is derived from an EMBL/GenBank/DDBJ whole genome shotgun (WGS) entry which is preliminary data.</text>
</comment>
<feature type="transmembrane region" description="Helical" evidence="5">
    <location>
        <begin position="21"/>
        <end position="44"/>
    </location>
</feature>
<evidence type="ECO:0000256" key="4">
    <source>
        <dbReference type="ARBA" id="ARBA00023136"/>
    </source>
</evidence>
<dbReference type="CDD" id="cd03682">
    <property type="entry name" value="ClC_sycA_like"/>
    <property type="match status" value="1"/>
</dbReference>
<dbReference type="Pfam" id="PF00654">
    <property type="entry name" value="Voltage_CLC"/>
    <property type="match status" value="1"/>
</dbReference>
<dbReference type="PANTHER" id="PTHR43427:SF12">
    <property type="entry name" value="CHLORIDE TRANSPORTER"/>
    <property type="match status" value="1"/>
</dbReference>